<dbReference type="InterPro" id="IPR003695">
    <property type="entry name" value="Ppx_GppA_N"/>
</dbReference>
<dbReference type="InterPro" id="IPR043129">
    <property type="entry name" value="ATPase_NBD"/>
</dbReference>
<dbReference type="GO" id="GO:0016462">
    <property type="term" value="F:pyrophosphatase activity"/>
    <property type="evidence" value="ECO:0007669"/>
    <property type="project" value="TreeGrafter"/>
</dbReference>
<sequence length="320" mass="32378">MVGAVDVGSNSIKLTVARPGLSGGIEELASAVAAVRLGAGLSTSGRLADDRIEAALGALHNFAALAREHGADRLVGVATEATRRAANGATFLERVRAETGWEVRAITGDEEADLTFRGVALNGDMHGRVVIADIGGASTELIVAEGGVVIMAQSVVVGSGTLTDTLVPSDPPTVAELAASARAAAARLDLIAVPTEAAVRLLCVGGTAEYLARLAGGGPVVDRAGIARALDICRARASMELALTLAIPQARARVLPAGIAVIRALADLLHCDQVEVAPSGIRTALLLDTFAEIAARNGAPAAARAAVRSATPSPRMEGMT</sequence>
<name>A0A6J4UFG4_9BACT</name>
<feature type="domain" description="Ppx/GppA phosphatase N-terminal" evidence="1">
    <location>
        <begin position="24"/>
        <end position="289"/>
    </location>
</feature>
<dbReference type="EMBL" id="CADCWJ010000118">
    <property type="protein sequence ID" value="CAA9545957.1"/>
    <property type="molecule type" value="Genomic_DNA"/>
</dbReference>
<dbReference type="Gene3D" id="3.30.420.40">
    <property type="match status" value="1"/>
</dbReference>
<evidence type="ECO:0000259" key="1">
    <source>
        <dbReference type="Pfam" id="PF02541"/>
    </source>
</evidence>
<organism evidence="2">
    <name type="scientific">uncultured Thermomicrobiales bacterium</name>
    <dbReference type="NCBI Taxonomy" id="1645740"/>
    <lineage>
        <taxon>Bacteria</taxon>
        <taxon>Pseudomonadati</taxon>
        <taxon>Thermomicrobiota</taxon>
        <taxon>Thermomicrobia</taxon>
        <taxon>Thermomicrobiales</taxon>
        <taxon>environmental samples</taxon>
    </lineage>
</organism>
<dbReference type="PANTHER" id="PTHR30005">
    <property type="entry name" value="EXOPOLYPHOSPHATASE"/>
    <property type="match status" value="1"/>
</dbReference>
<dbReference type="Pfam" id="PF02541">
    <property type="entry name" value="Ppx-GppA"/>
    <property type="match status" value="1"/>
</dbReference>
<reference evidence="2" key="1">
    <citation type="submission" date="2020-02" db="EMBL/GenBank/DDBJ databases">
        <authorList>
            <person name="Meier V. D."/>
        </authorList>
    </citation>
    <scope>NUCLEOTIDE SEQUENCE</scope>
    <source>
        <strain evidence="2">AVDCRST_MAG87</strain>
    </source>
</reference>
<accession>A0A6J4UFG4</accession>
<protein>
    <recommendedName>
        <fullName evidence="1">Ppx/GppA phosphatase N-terminal domain-containing protein</fullName>
    </recommendedName>
</protein>
<dbReference type="Gene3D" id="3.30.420.150">
    <property type="entry name" value="Exopolyphosphatase. Domain 2"/>
    <property type="match status" value="1"/>
</dbReference>
<dbReference type="InterPro" id="IPR050273">
    <property type="entry name" value="GppA/Ppx_hydrolase"/>
</dbReference>
<gene>
    <name evidence="2" type="ORF">AVDCRST_MAG87-468</name>
</gene>
<evidence type="ECO:0000313" key="2">
    <source>
        <dbReference type="EMBL" id="CAA9545957.1"/>
    </source>
</evidence>
<dbReference type="AlphaFoldDB" id="A0A6J4UFG4"/>
<proteinExistence type="predicted"/>
<dbReference type="PANTHER" id="PTHR30005:SF0">
    <property type="entry name" value="RETROGRADE REGULATION PROTEIN 2"/>
    <property type="match status" value="1"/>
</dbReference>
<dbReference type="SUPFAM" id="SSF53067">
    <property type="entry name" value="Actin-like ATPase domain"/>
    <property type="match status" value="2"/>
</dbReference>
<dbReference type="CDD" id="cd24006">
    <property type="entry name" value="ASKHA_NBD_PPX_GppA"/>
    <property type="match status" value="1"/>
</dbReference>